<comment type="caution">
    <text evidence="1">The sequence shown here is derived from an EMBL/GenBank/DDBJ whole genome shotgun (WGS) entry which is preliminary data.</text>
</comment>
<evidence type="ECO:0000313" key="1">
    <source>
        <dbReference type="EMBL" id="HIS70988.1"/>
    </source>
</evidence>
<dbReference type="EMBL" id="DVJI01000012">
    <property type="protein sequence ID" value="HIS70988.1"/>
    <property type="molecule type" value="Genomic_DNA"/>
</dbReference>
<accession>A0A9D1JWI5</accession>
<dbReference type="AlphaFoldDB" id="A0A9D1JWI5"/>
<evidence type="ECO:0000313" key="2">
    <source>
        <dbReference type="Proteomes" id="UP000886742"/>
    </source>
</evidence>
<organism evidence="1 2">
    <name type="scientific">Candidatus Enterousia intestinigallinarum</name>
    <dbReference type="NCBI Taxonomy" id="2840790"/>
    <lineage>
        <taxon>Bacteria</taxon>
        <taxon>Pseudomonadati</taxon>
        <taxon>Pseudomonadota</taxon>
        <taxon>Alphaproteobacteria</taxon>
        <taxon>Candidatus Enterousia</taxon>
    </lineage>
</organism>
<protein>
    <submittedName>
        <fullName evidence="1">Uncharacterized protein</fullName>
    </submittedName>
</protein>
<gene>
    <name evidence="1" type="ORF">IAD02_03310</name>
</gene>
<reference evidence="1" key="2">
    <citation type="journal article" date="2021" name="PeerJ">
        <title>Extensive microbial diversity within the chicken gut microbiome revealed by metagenomics and culture.</title>
        <authorList>
            <person name="Gilroy R."/>
            <person name="Ravi A."/>
            <person name="Getino M."/>
            <person name="Pursley I."/>
            <person name="Horton D.L."/>
            <person name="Alikhan N.F."/>
            <person name="Baker D."/>
            <person name="Gharbi K."/>
            <person name="Hall N."/>
            <person name="Watson M."/>
            <person name="Adriaenssens E.M."/>
            <person name="Foster-Nyarko E."/>
            <person name="Jarju S."/>
            <person name="Secka A."/>
            <person name="Antonio M."/>
            <person name="Oren A."/>
            <person name="Chaudhuri R.R."/>
            <person name="La Ragione R."/>
            <person name="Hildebrand F."/>
            <person name="Pallen M.J."/>
        </authorList>
    </citation>
    <scope>NUCLEOTIDE SEQUENCE</scope>
    <source>
        <strain evidence="1">ChiGjej3B3-5194</strain>
    </source>
</reference>
<dbReference type="Proteomes" id="UP000886742">
    <property type="component" value="Unassembled WGS sequence"/>
</dbReference>
<reference evidence="1" key="1">
    <citation type="submission" date="2020-10" db="EMBL/GenBank/DDBJ databases">
        <authorList>
            <person name="Gilroy R."/>
        </authorList>
    </citation>
    <scope>NUCLEOTIDE SEQUENCE</scope>
    <source>
        <strain evidence="1">ChiGjej3B3-5194</strain>
    </source>
</reference>
<proteinExistence type="predicted"/>
<name>A0A9D1JWI5_9PROT</name>
<sequence>MNDYIKKYDAATQRVLAKAREIDRFALQEFDAQYTLYDISYVLRQKFKDHLFRDRYVGDMQFMGFTPYPKGFCALSTICIYNLYGGDEIWTPSAIKLGAWEYAPVVFLRDNRFDIPFDTTGDQFAPLRVPYELGTPINKRVRDMKTPNKERFIAEIKKELDRR</sequence>